<feature type="chain" id="PRO_5045055471" evidence="7">
    <location>
        <begin position="22"/>
        <end position="473"/>
    </location>
</feature>
<evidence type="ECO:0000256" key="7">
    <source>
        <dbReference type="SAM" id="SignalP"/>
    </source>
</evidence>
<keyword evidence="2" id="KW-0963">Cytoplasm</keyword>
<keyword evidence="6" id="KW-0472">Membrane</keyword>
<feature type="signal peptide" evidence="7">
    <location>
        <begin position="1"/>
        <end position="21"/>
    </location>
</feature>
<reference evidence="8 9" key="1">
    <citation type="submission" date="2022-11" db="EMBL/GenBank/DDBJ databases">
        <title>Viruses from the air-sea interface of a natural surface slick.</title>
        <authorList>
            <person name="Rahlff J."/>
            <person name="Holmfeldt K."/>
        </authorList>
    </citation>
    <scope>NUCLEOTIDE SEQUENCE [LARGE SCALE GENOMIC DNA]</scope>
    <source>
        <strain evidence="8 9">SMS4</strain>
    </source>
</reference>
<gene>
    <name evidence="8" type="ORF">ORJ04_15700</name>
</gene>
<evidence type="ECO:0000313" key="8">
    <source>
        <dbReference type="EMBL" id="MDP5137400.1"/>
    </source>
</evidence>
<accession>A0ABT9I2Y5</accession>
<protein>
    <submittedName>
        <fullName evidence="8">Uncharacterized protein</fullName>
    </submittedName>
</protein>
<keyword evidence="7" id="KW-0732">Signal</keyword>
<sequence length="473" mass="53854">MTKYIKFALLCSVLWLQLAVAQTAETADEPPEWLAQVAALQRQEPEAMLKLLLQHKDDVASLSVHQQANWYFQQASLLDGLGRHQEQQQAAQQGLSILGDEQSVLKVKLLYTLGFALEMQANYPLALQYYQQGIALATLLENDKQTLMGQINHAAVLSAQNQQQQALALLKDTYQRAPAVNDTELLAEVNAELGLLYASMAYEQEAIDLLSTALQLYEQLGWQKEQIAVLFNLARTYSYLEQYSLSLETYNMMLQKSLQVQDNVNLYHAYLGLAITSSESGSGDAALSYIAKAEHYLPLLQSTLHISTHHYEKAKIYLNLKQASMAMQQVILAERGLTDEGVEADSPTRLNVWYLKAQLLAELGEYERAYRQLDDFVYVFEDVRNKENELAVEHLRIGFEHERQVQQNRLLEQDNELKTLRLQQAERQRQVQLLWLAILSCSTLVLLVLLLWQLTRQKHKLRVTTSDTLGQTG</sequence>
<keyword evidence="4" id="KW-0802">TPR repeat</keyword>
<evidence type="ECO:0000256" key="3">
    <source>
        <dbReference type="ARBA" id="ARBA00022737"/>
    </source>
</evidence>
<dbReference type="EMBL" id="JAPJDZ010000048">
    <property type="protein sequence ID" value="MDP5137400.1"/>
    <property type="molecule type" value="Genomic_DNA"/>
</dbReference>
<dbReference type="PANTHER" id="PTHR46630:SF1">
    <property type="entry name" value="TETRATRICOPEPTIDE REPEAT PROTEIN 29"/>
    <property type="match status" value="1"/>
</dbReference>
<dbReference type="PANTHER" id="PTHR46630">
    <property type="entry name" value="TETRATRICOPEPTIDE REPEAT PROTEIN 29"/>
    <property type="match status" value="1"/>
</dbReference>
<name>A0ABT9I2Y5_9GAMM</name>
<organism evidence="8 9">
    <name type="scientific">Rheinheimera baltica</name>
    <dbReference type="NCBI Taxonomy" id="67576"/>
    <lineage>
        <taxon>Bacteria</taxon>
        <taxon>Pseudomonadati</taxon>
        <taxon>Pseudomonadota</taxon>
        <taxon>Gammaproteobacteria</taxon>
        <taxon>Chromatiales</taxon>
        <taxon>Chromatiaceae</taxon>
        <taxon>Rheinheimera</taxon>
    </lineage>
</organism>
<keyword evidence="9" id="KW-1185">Reference proteome</keyword>
<evidence type="ECO:0000256" key="4">
    <source>
        <dbReference type="ARBA" id="ARBA00022803"/>
    </source>
</evidence>
<dbReference type="SUPFAM" id="SSF48452">
    <property type="entry name" value="TPR-like"/>
    <property type="match status" value="3"/>
</dbReference>
<dbReference type="Proteomes" id="UP001231109">
    <property type="component" value="Unassembled WGS sequence"/>
</dbReference>
<evidence type="ECO:0000256" key="6">
    <source>
        <dbReference type="SAM" id="Phobius"/>
    </source>
</evidence>
<dbReference type="Gene3D" id="1.25.40.10">
    <property type="entry name" value="Tetratricopeptide repeat domain"/>
    <property type="match status" value="2"/>
</dbReference>
<evidence type="ECO:0000256" key="2">
    <source>
        <dbReference type="ARBA" id="ARBA00022490"/>
    </source>
</evidence>
<proteinExistence type="inferred from homology"/>
<comment type="subcellular location">
    <subcellularLocation>
        <location evidence="1">Cytoplasm</location>
    </subcellularLocation>
</comment>
<keyword evidence="6" id="KW-0812">Transmembrane</keyword>
<evidence type="ECO:0000256" key="1">
    <source>
        <dbReference type="ARBA" id="ARBA00004496"/>
    </source>
</evidence>
<dbReference type="InterPro" id="IPR011990">
    <property type="entry name" value="TPR-like_helical_dom_sf"/>
</dbReference>
<feature type="transmembrane region" description="Helical" evidence="6">
    <location>
        <begin position="433"/>
        <end position="452"/>
    </location>
</feature>
<evidence type="ECO:0000313" key="9">
    <source>
        <dbReference type="Proteomes" id="UP001231109"/>
    </source>
</evidence>
<keyword evidence="3" id="KW-0677">Repeat</keyword>
<dbReference type="SMART" id="SM00028">
    <property type="entry name" value="TPR"/>
    <property type="match status" value="4"/>
</dbReference>
<dbReference type="InterPro" id="IPR019734">
    <property type="entry name" value="TPR_rpt"/>
</dbReference>
<keyword evidence="6" id="KW-1133">Transmembrane helix</keyword>
<evidence type="ECO:0000256" key="5">
    <source>
        <dbReference type="ARBA" id="ARBA00038253"/>
    </source>
</evidence>
<dbReference type="InterPro" id="IPR051476">
    <property type="entry name" value="Bac_ResReg_Asp_Phosphatase"/>
</dbReference>
<dbReference type="RefSeq" id="WP_305976750.1">
    <property type="nucleotide sequence ID" value="NZ_JAPJDZ010000048.1"/>
</dbReference>
<comment type="caution">
    <text evidence="8">The sequence shown here is derived from an EMBL/GenBank/DDBJ whole genome shotgun (WGS) entry which is preliminary data.</text>
</comment>
<comment type="similarity">
    <text evidence="5">Belongs to the Rap family.</text>
</comment>